<dbReference type="EMBL" id="JABFNT010000051">
    <property type="protein sequence ID" value="NOJ80111.1"/>
    <property type="molecule type" value="Genomic_DNA"/>
</dbReference>
<comment type="caution">
    <text evidence="3">The sequence shown here is derived from an EMBL/GenBank/DDBJ whole genome shotgun (WGS) entry which is preliminary data.</text>
</comment>
<feature type="region of interest" description="Disordered" evidence="1">
    <location>
        <begin position="215"/>
        <end position="235"/>
    </location>
</feature>
<feature type="region of interest" description="Disordered" evidence="1">
    <location>
        <begin position="22"/>
        <end position="64"/>
    </location>
</feature>
<sequence length="569" mass="60802">MTSPLRPGWALLSALTLLLSATTGCDDEPPPPVPDAGQQPTDSGTDAGSEDAGTDAGPEVPWDGGYTVLDDPGDWIDRGAFSACRFTVENPSLEACADPANFDMSSCNADQLAAVEQHGIYVGDGRSERLLADGGTSVTPGSAAFQLFADGGPDKVLGIPVTTRMTTGGTFFLSGRQSNPYTGERVVSLAGCETPRPDVITGCYVRCTETPRASSRSMGTFEAERAERRGEAESSGGMRLVSESFVDLGVPVDVYVTQGHAYVVSTNQAGRFGGLTVFDVSDPAHPIFKTSISLPGDSYWNGVWAKDDALYVASADTGVSVFDISNPGSPEFILSLPGNGNTNVHTVLVDGDRLYASDVTDFVGSTRVYDIRTPLAPVLRQVITLPERSSLGGPHDFFAYEGRLYLSNAYGGYSVVDITDLENVRHLGQYTYPGFGGFAHHSAVGTFAGRTIAFEGGEFPGSHLRVLDVTDPANIVKIGEHRMRYSTSIHNMILKGERLYVAWYHEGVRVLDVATPTQPRQVAHFNTFRETDPHRAGGAFEGAIGIRLPGDGYVYVVDTSRGLLIFNEP</sequence>
<gene>
    <name evidence="3" type="ORF">HNV28_17500</name>
</gene>
<dbReference type="AlphaFoldDB" id="A0A7Y4MRK5"/>
<dbReference type="PROSITE" id="PS51257">
    <property type="entry name" value="PROKAR_LIPOPROTEIN"/>
    <property type="match status" value="1"/>
</dbReference>
<protein>
    <recommendedName>
        <fullName evidence="5">Lipoprotein</fullName>
    </recommendedName>
</protein>
<evidence type="ECO:0000313" key="3">
    <source>
        <dbReference type="EMBL" id="NOJ80111.1"/>
    </source>
</evidence>
<dbReference type="Proteomes" id="UP000533080">
    <property type="component" value="Unassembled WGS sequence"/>
</dbReference>
<dbReference type="Pfam" id="PF08309">
    <property type="entry name" value="LVIVD"/>
    <property type="match status" value="2"/>
</dbReference>
<organism evidence="3 4">
    <name type="scientific">Myxococcus xanthus</name>
    <dbReference type="NCBI Taxonomy" id="34"/>
    <lineage>
        <taxon>Bacteria</taxon>
        <taxon>Pseudomonadati</taxon>
        <taxon>Myxococcota</taxon>
        <taxon>Myxococcia</taxon>
        <taxon>Myxococcales</taxon>
        <taxon>Cystobacterineae</taxon>
        <taxon>Myxococcaceae</taxon>
        <taxon>Myxococcus</taxon>
    </lineage>
</organism>
<evidence type="ECO:0000256" key="1">
    <source>
        <dbReference type="SAM" id="MobiDB-lite"/>
    </source>
</evidence>
<feature type="compositionally biased region" description="Basic and acidic residues" evidence="1">
    <location>
        <begin position="222"/>
        <end position="232"/>
    </location>
</feature>
<dbReference type="SUPFAM" id="SSF50969">
    <property type="entry name" value="YVTN repeat-like/Quinoprotein amine dehydrogenase"/>
    <property type="match status" value="1"/>
</dbReference>
<dbReference type="InterPro" id="IPR011044">
    <property type="entry name" value="Quino_amine_DH_bsu"/>
</dbReference>
<evidence type="ECO:0000256" key="2">
    <source>
        <dbReference type="SAM" id="SignalP"/>
    </source>
</evidence>
<name>A0A7Y4MRK5_MYXXA</name>
<evidence type="ECO:0008006" key="5">
    <source>
        <dbReference type="Google" id="ProtNLM"/>
    </source>
</evidence>
<reference evidence="3 4" key="1">
    <citation type="submission" date="2020-05" db="EMBL/GenBank/DDBJ databases">
        <authorList>
            <person name="Whitworth D."/>
        </authorList>
    </citation>
    <scope>NUCLEOTIDE SEQUENCE [LARGE SCALE GENOMIC DNA]</scope>
    <source>
        <strain evidence="3 4">AM005</strain>
    </source>
</reference>
<feature type="signal peptide" evidence="2">
    <location>
        <begin position="1"/>
        <end position="26"/>
    </location>
</feature>
<dbReference type="RefSeq" id="WP_171442325.1">
    <property type="nucleotide sequence ID" value="NZ_JABFNS010000050.1"/>
</dbReference>
<feature type="chain" id="PRO_5030906253" description="Lipoprotein" evidence="2">
    <location>
        <begin position="27"/>
        <end position="569"/>
    </location>
</feature>
<keyword evidence="2" id="KW-0732">Signal</keyword>
<evidence type="ECO:0000313" key="4">
    <source>
        <dbReference type="Proteomes" id="UP000533080"/>
    </source>
</evidence>
<proteinExistence type="predicted"/>
<dbReference type="InterPro" id="IPR013211">
    <property type="entry name" value="LVIVD"/>
</dbReference>
<accession>A0A7Y4MRK5</accession>